<dbReference type="Proteomes" id="UP000324222">
    <property type="component" value="Unassembled WGS sequence"/>
</dbReference>
<name>A0A5B7FUV4_PORTR</name>
<keyword evidence="4" id="KW-1185">Reference proteome</keyword>
<dbReference type="PANTHER" id="PTHR33273:SF4">
    <property type="entry name" value="ENDONUCLEASE_EXONUCLEASE_PHOSPHATASE DOMAIN-CONTAINING PROTEIN"/>
    <property type="match status" value="1"/>
</dbReference>
<dbReference type="OrthoDB" id="6776451at2759"/>
<dbReference type="GO" id="GO:0003824">
    <property type="term" value="F:catalytic activity"/>
    <property type="evidence" value="ECO:0007669"/>
    <property type="project" value="InterPro"/>
</dbReference>
<feature type="domain" description="Endonuclease/exonuclease/phosphatase" evidence="2">
    <location>
        <begin position="1"/>
        <end position="194"/>
    </location>
</feature>
<evidence type="ECO:0000259" key="2">
    <source>
        <dbReference type="Pfam" id="PF03372"/>
    </source>
</evidence>
<gene>
    <name evidence="3" type="ORF">E2C01_042903</name>
</gene>
<dbReference type="AlphaFoldDB" id="A0A5B7FUV4"/>
<feature type="region of interest" description="Disordered" evidence="1">
    <location>
        <begin position="196"/>
        <end position="240"/>
    </location>
</feature>
<organism evidence="3 4">
    <name type="scientific">Portunus trituberculatus</name>
    <name type="common">Swimming crab</name>
    <name type="synonym">Neptunus trituberculatus</name>
    <dbReference type="NCBI Taxonomy" id="210409"/>
    <lineage>
        <taxon>Eukaryota</taxon>
        <taxon>Metazoa</taxon>
        <taxon>Ecdysozoa</taxon>
        <taxon>Arthropoda</taxon>
        <taxon>Crustacea</taxon>
        <taxon>Multicrustacea</taxon>
        <taxon>Malacostraca</taxon>
        <taxon>Eumalacostraca</taxon>
        <taxon>Eucarida</taxon>
        <taxon>Decapoda</taxon>
        <taxon>Pleocyemata</taxon>
        <taxon>Brachyura</taxon>
        <taxon>Eubrachyura</taxon>
        <taxon>Portunoidea</taxon>
        <taxon>Portunidae</taxon>
        <taxon>Portuninae</taxon>
        <taxon>Portunus</taxon>
    </lineage>
</organism>
<dbReference type="InterPro" id="IPR005135">
    <property type="entry name" value="Endo/exonuclease/phosphatase"/>
</dbReference>
<dbReference type="EMBL" id="VSRR010008672">
    <property type="protein sequence ID" value="MPC49109.1"/>
    <property type="molecule type" value="Genomic_DNA"/>
</dbReference>
<evidence type="ECO:0000313" key="4">
    <source>
        <dbReference type="Proteomes" id="UP000324222"/>
    </source>
</evidence>
<comment type="caution">
    <text evidence="3">The sequence shown here is derived from an EMBL/GenBank/DDBJ whole genome shotgun (WGS) entry which is preliminary data.</text>
</comment>
<dbReference type="InterPro" id="IPR036691">
    <property type="entry name" value="Endo/exonu/phosph_ase_sf"/>
</dbReference>
<sequence length="240" mass="26499">MQWNIQGPKRKHHLLQEAAKGDLVDVFLLQETLVTENRPLKLKGYICYNTPVVAGGAQGCSILVNSRIPSTLVPDPAFCGEGVEFMAVTLTLQNISLHVYNIYKSRDCRLNLEEVFEQASITPTFIGGDFNCHHPILHSPQTPNRDGRHLATAILQAPGVQLLNSEEPTHKHGGVLDLSFISTTLHPITSWKLHHHLRRKSRQASSSTSTANQMEYGKSKLGQIREAPADQPLPSGTTTT</sequence>
<dbReference type="PANTHER" id="PTHR33273">
    <property type="entry name" value="DOMAIN-CONTAINING PROTEIN, PUTATIVE-RELATED"/>
    <property type="match status" value="1"/>
</dbReference>
<dbReference type="Gene3D" id="3.60.10.10">
    <property type="entry name" value="Endonuclease/exonuclease/phosphatase"/>
    <property type="match status" value="1"/>
</dbReference>
<feature type="compositionally biased region" description="Polar residues" evidence="1">
    <location>
        <begin position="203"/>
        <end position="213"/>
    </location>
</feature>
<evidence type="ECO:0000313" key="3">
    <source>
        <dbReference type="EMBL" id="MPC49109.1"/>
    </source>
</evidence>
<accession>A0A5B7FUV4</accession>
<proteinExistence type="predicted"/>
<dbReference type="Pfam" id="PF03372">
    <property type="entry name" value="Exo_endo_phos"/>
    <property type="match status" value="1"/>
</dbReference>
<reference evidence="3 4" key="1">
    <citation type="submission" date="2019-05" db="EMBL/GenBank/DDBJ databases">
        <title>Another draft genome of Portunus trituberculatus and its Hox gene families provides insights of decapod evolution.</title>
        <authorList>
            <person name="Jeong J.-H."/>
            <person name="Song I."/>
            <person name="Kim S."/>
            <person name="Choi T."/>
            <person name="Kim D."/>
            <person name="Ryu S."/>
            <person name="Kim W."/>
        </authorList>
    </citation>
    <scope>NUCLEOTIDE SEQUENCE [LARGE SCALE GENOMIC DNA]</scope>
    <source>
        <tissue evidence="3">Muscle</tissue>
    </source>
</reference>
<protein>
    <recommendedName>
        <fullName evidence="2">Endonuclease/exonuclease/phosphatase domain-containing protein</fullName>
    </recommendedName>
</protein>
<dbReference type="SUPFAM" id="SSF56219">
    <property type="entry name" value="DNase I-like"/>
    <property type="match status" value="1"/>
</dbReference>
<evidence type="ECO:0000256" key="1">
    <source>
        <dbReference type="SAM" id="MobiDB-lite"/>
    </source>
</evidence>